<keyword evidence="2" id="KW-1133">Transmembrane helix</keyword>
<evidence type="ECO:0000256" key="1">
    <source>
        <dbReference type="SAM" id="MobiDB-lite"/>
    </source>
</evidence>
<sequence>MSSAHGSSPASEEEDAPPVLPRLDAQGMPLRERADEHAVTEDPGPSPVPAWAAVALGAVLVVLALRHLLAADPADGAARPMVPLVLAAAVAVGGFSLVRVVQLVHLARSRRDRRAAGEDLSPIPWQLTEAHSLHGMWAIGVGGSLALMGVLGMWSQADGNPSGLEPGWPLLVAGAAVAGAGQLLRRAADEAWEGSPDHL</sequence>
<evidence type="ECO:0000313" key="4">
    <source>
        <dbReference type="Proteomes" id="UP000588158"/>
    </source>
</evidence>
<dbReference type="AlphaFoldDB" id="A0A841AAJ7"/>
<protein>
    <recommendedName>
        <fullName evidence="5">DUF3180 domain-containing protein</fullName>
    </recommendedName>
</protein>
<feature type="transmembrane region" description="Helical" evidence="2">
    <location>
        <begin position="81"/>
        <end position="104"/>
    </location>
</feature>
<dbReference type="RefSeq" id="WP_184325579.1">
    <property type="nucleotide sequence ID" value="NZ_JACHLZ010000001.1"/>
</dbReference>
<dbReference type="Proteomes" id="UP000588158">
    <property type="component" value="Unassembled WGS sequence"/>
</dbReference>
<keyword evidence="2" id="KW-0812">Transmembrane</keyword>
<name>A0A841AAJ7_9MICO</name>
<feature type="transmembrane region" description="Helical" evidence="2">
    <location>
        <begin position="50"/>
        <end position="69"/>
    </location>
</feature>
<gene>
    <name evidence="3" type="ORF">HNR70_002032</name>
</gene>
<evidence type="ECO:0000256" key="2">
    <source>
        <dbReference type="SAM" id="Phobius"/>
    </source>
</evidence>
<comment type="caution">
    <text evidence="3">The sequence shown here is derived from an EMBL/GenBank/DDBJ whole genome shotgun (WGS) entry which is preliminary data.</text>
</comment>
<feature type="region of interest" description="Disordered" evidence="1">
    <location>
        <begin position="1"/>
        <end position="28"/>
    </location>
</feature>
<reference evidence="3 4" key="1">
    <citation type="submission" date="2020-08" db="EMBL/GenBank/DDBJ databases">
        <title>Sequencing the genomes of 1000 actinobacteria strains.</title>
        <authorList>
            <person name="Klenk H.-P."/>
        </authorList>
    </citation>
    <scope>NUCLEOTIDE SEQUENCE [LARGE SCALE GENOMIC DNA]</scope>
    <source>
        <strain evidence="3 4">DSM 28796</strain>
    </source>
</reference>
<dbReference type="EMBL" id="JACHLZ010000001">
    <property type="protein sequence ID" value="MBB5832219.1"/>
    <property type="molecule type" value="Genomic_DNA"/>
</dbReference>
<feature type="compositionally biased region" description="Polar residues" evidence="1">
    <location>
        <begin position="1"/>
        <end position="10"/>
    </location>
</feature>
<evidence type="ECO:0008006" key="5">
    <source>
        <dbReference type="Google" id="ProtNLM"/>
    </source>
</evidence>
<feature type="transmembrane region" description="Helical" evidence="2">
    <location>
        <begin position="135"/>
        <end position="154"/>
    </location>
</feature>
<proteinExistence type="predicted"/>
<accession>A0A841AAJ7</accession>
<organism evidence="3 4">
    <name type="scientific">Brachybacterium aquaticum</name>
    <dbReference type="NCBI Taxonomy" id="1432564"/>
    <lineage>
        <taxon>Bacteria</taxon>
        <taxon>Bacillati</taxon>
        <taxon>Actinomycetota</taxon>
        <taxon>Actinomycetes</taxon>
        <taxon>Micrococcales</taxon>
        <taxon>Dermabacteraceae</taxon>
        <taxon>Brachybacterium</taxon>
    </lineage>
</organism>
<keyword evidence="4" id="KW-1185">Reference proteome</keyword>
<keyword evidence="2" id="KW-0472">Membrane</keyword>
<evidence type="ECO:0000313" key="3">
    <source>
        <dbReference type="EMBL" id="MBB5832219.1"/>
    </source>
</evidence>